<dbReference type="AlphaFoldDB" id="A0A402BIN0"/>
<dbReference type="Pfam" id="PF14062">
    <property type="entry name" value="DUF4253"/>
    <property type="match status" value="1"/>
</dbReference>
<feature type="domain" description="DUF4253" evidence="1">
    <location>
        <begin position="145"/>
        <end position="251"/>
    </location>
</feature>
<evidence type="ECO:0000259" key="1">
    <source>
        <dbReference type="Pfam" id="PF14062"/>
    </source>
</evidence>
<keyword evidence="3" id="KW-1185">Reference proteome</keyword>
<accession>A0A402BIN0</accession>
<organism evidence="2 3">
    <name type="scientific">Dictyobacter alpinus</name>
    <dbReference type="NCBI Taxonomy" id="2014873"/>
    <lineage>
        <taxon>Bacteria</taxon>
        <taxon>Bacillati</taxon>
        <taxon>Chloroflexota</taxon>
        <taxon>Ktedonobacteria</taxon>
        <taxon>Ktedonobacterales</taxon>
        <taxon>Dictyobacteraceae</taxon>
        <taxon>Dictyobacter</taxon>
    </lineage>
</organism>
<sequence>MEIEEILQYASFEQSSLDIPGYQRGEENITYLLRTPASQLLAHWEILRNLVSNTGYWPVIGWDNFRIPPWQNDRVVTLLEETSRFDISAWLEQEWLQQEYYHKGRYHTIIDEGKSSDYVDYSDDHFSLSLHLGRFSFTNPSWAPIALVPTLNCWEVPAYLPVTMNEWDPSLAVQVAMLKYWNERWGAEVVSMVSGAMELRVLRPPTRWEEALDLAKEQYVFCPDLIDQRMRSIQALAKVLLNGQVWWFWWD</sequence>
<dbReference type="RefSeq" id="WP_161982621.1">
    <property type="nucleotide sequence ID" value="NZ_BIFT01000002.1"/>
</dbReference>
<gene>
    <name evidence="2" type="ORF">KDA_67420</name>
</gene>
<dbReference type="EMBL" id="BIFT01000002">
    <property type="protein sequence ID" value="GCE31258.1"/>
    <property type="molecule type" value="Genomic_DNA"/>
</dbReference>
<reference evidence="3" key="1">
    <citation type="submission" date="2018-12" db="EMBL/GenBank/DDBJ databases">
        <title>Tengunoibacter tsumagoiensis gen. nov., sp. nov., Dictyobacter kobayashii sp. nov., D. alpinus sp. nov., and D. joshuensis sp. nov. and description of Dictyobacteraceae fam. nov. within the order Ktedonobacterales isolated from Tengu-no-mugimeshi.</title>
        <authorList>
            <person name="Wang C.M."/>
            <person name="Zheng Y."/>
            <person name="Sakai Y."/>
            <person name="Toyoda A."/>
            <person name="Minakuchi Y."/>
            <person name="Abe K."/>
            <person name="Yokota A."/>
            <person name="Yabe S."/>
        </authorList>
    </citation>
    <scope>NUCLEOTIDE SEQUENCE [LARGE SCALE GENOMIC DNA]</scope>
    <source>
        <strain evidence="3">Uno16</strain>
    </source>
</reference>
<name>A0A402BIN0_9CHLR</name>
<proteinExistence type="predicted"/>
<evidence type="ECO:0000313" key="2">
    <source>
        <dbReference type="EMBL" id="GCE31258.1"/>
    </source>
</evidence>
<dbReference type="InterPro" id="IPR025349">
    <property type="entry name" value="DUF4253"/>
</dbReference>
<comment type="caution">
    <text evidence="2">The sequence shown here is derived from an EMBL/GenBank/DDBJ whole genome shotgun (WGS) entry which is preliminary data.</text>
</comment>
<protein>
    <recommendedName>
        <fullName evidence="1">DUF4253 domain-containing protein</fullName>
    </recommendedName>
</protein>
<evidence type="ECO:0000313" key="3">
    <source>
        <dbReference type="Proteomes" id="UP000287171"/>
    </source>
</evidence>
<dbReference type="Proteomes" id="UP000287171">
    <property type="component" value="Unassembled WGS sequence"/>
</dbReference>